<name>A0ACC1P8Z4_9PEZI</name>
<protein>
    <submittedName>
        <fullName evidence="1">Uncharacterized protein</fullName>
    </submittedName>
</protein>
<reference evidence="1" key="1">
    <citation type="submission" date="2022-10" db="EMBL/GenBank/DDBJ databases">
        <title>Genome Sequence of Xylaria curta.</title>
        <authorList>
            <person name="Buettner E."/>
        </authorList>
    </citation>
    <scope>NUCLEOTIDE SEQUENCE</scope>
    <source>
        <strain evidence="1">Babe10</strain>
    </source>
</reference>
<accession>A0ACC1P8Z4</accession>
<evidence type="ECO:0000313" key="1">
    <source>
        <dbReference type="EMBL" id="KAJ2988046.1"/>
    </source>
</evidence>
<comment type="caution">
    <text evidence="1">The sequence shown here is derived from an EMBL/GenBank/DDBJ whole genome shotgun (WGS) entry which is preliminary data.</text>
</comment>
<dbReference type="Proteomes" id="UP001143856">
    <property type="component" value="Unassembled WGS sequence"/>
</dbReference>
<gene>
    <name evidence="1" type="ORF">NUW58_g4182</name>
</gene>
<dbReference type="EMBL" id="JAPDGR010000704">
    <property type="protein sequence ID" value="KAJ2988046.1"/>
    <property type="molecule type" value="Genomic_DNA"/>
</dbReference>
<keyword evidence="2" id="KW-1185">Reference proteome</keyword>
<sequence>MDDPWDWDVDRVVQELCTTARSWHPSSTPLKLPPLGQLEEALRNNEVDGEVLLTYDQAELCSELGIKILKHKSTFKNAIRDIRLKSIRYRAYRKRQASELEDDEGDGEERVTQTPNLNQPKIERSTGSALDEQPSKKRRLAPTLIAAEIDPNRNREIATEADTVHFTRGIPTEDIKQDAVDHASVKLSTGAYLGNKYFTRFDIVNLDEYGHLEPLSEEDKQINMVAETRLVPGRMTQTHRVMKRWFLRGAARPRTRFTKSDMVPGSNNPEHDEVLPLYGDSDDDMEYDSDTWKEIEADKNSKQSRPKGLTVEEINSTLDRVLEQFISDWQKTKLPKYASKANRIWNDGKRFGLKDAIDRARKNLHEFEARIAKMKDTVQKTDYRDIGELERALSSFEPTVFDREHRSWLIGVLTSPFEPPKFNRPRELRERPSRPQPILADDEEVLTSDSESDLGDFIVNDDGLDDVTVADGDNRIEHTEDTNNDIAFPESDVVEPDVKLSGRAHPIPTLSGTSAPETSEKPPRTPAKPIQPVVIDLTTPPNPTTRIIRYKDGRLSSKLGTSQAKEKSPSSPLIMGITDLTSSEQKVANEMMTIDRPFIDAIFSIACQHAADDIWLDLIVLAFDREWPKAPYNSHIKKDGLTAYILVRLFETYKDDEVRKLSQYRKLDDVGKQRLRELYKLYPKEWDDFVRFLKRLSDRFEWTETELRKTKQDVSATPTLDEKITENADSLSDDTDANANSDTNVEGKTQTPGERKKKKKRRKQVVRNREAAMAREMDQAAAAERENRRKLLRERLETEGSTALGSQHGSIIVNESKGDDQGFIYINDKIARRIKDHQVTGVRFMWDQLVATESRQGCLLAHTMGLGKTMQVITLLVTIGQASASDDPTIFSQIPDEMRESRTLILCPATLVNNWLDEMRSWLPEGHELGDLFKVDAIQSTEQRNQTVQTWSDLGGVMIIGYTLFKAFIDDEDMREVFLKRPNIVIADEAHMMKNPKSKTHVAAANFRTVTRVALTGSPLANNVEEYFSMINWVAPNYLGDSREFRAQYANPIKMGLLADSTASDRRRALRMLHVLKSEVSPKVSRMTISTLKQDIPPKQEFVITVPLTLTQRQAYEMFIQHHSESPDSTKVPNFAIHHLNLICASPFVFLKKLEEESKNEKNHSRRSERVTLPQQLISKEMTLLRNAERGAKDEFTLSWKIPILLEILDQCKKLGDYVLLFSHSKVALDYLEGVLRMKRLSVLRLDGNTNMAERQNMVKRFNQGNIDIFLISTKAGALGLNITGANRVIIFDAQFNPQNEQQAVGRAYRIGQQKPVFVYRFVCGGTCEQKLLNQAIWKMQLASRIVDKKHPLRSAPRFTGAWDMPEEPQQMELDPFLGKDAVLDALLRNQKYREGIRAIAMMDIFEEEAIENAELSPEDVAMANQMIEANNYRRLGLPLPERLSAFLIASNGTTAPDNVVSLIQPSFASGSQPVPQAPHTKPPSASQPFLQHSLTGAPGAPGAPGVLITSTNFPNGLPTSPANPNATQMGHHHQAPSSGHSYHDPRQPSALPPVQLPGAEVHFRSPVGNLDGAPEFPNTNWGSLLAIQTDLKRAFFVGTSFPDQETRNQVGLEVSSAIWDNIHNIEPEQRSAMQWAVMRAVSSGRFIEALCMGLFSSQELGRMTPESIDKQVKSLKEVDSSEWETKKQSWNSRRPSGDPEHLQTALQRLSTAPSSKESDRQPDHNKSLRLDDHEALQAVFERRRLKSQQKDDQEALRAVMERRKATDSQSQSSATNNKEPRLPDWASKIVRQAQIPAPSSSVPPKTPSPTFSLRPQPKTPFK</sequence>
<evidence type="ECO:0000313" key="2">
    <source>
        <dbReference type="Proteomes" id="UP001143856"/>
    </source>
</evidence>
<organism evidence="1 2">
    <name type="scientific">Xylaria curta</name>
    <dbReference type="NCBI Taxonomy" id="42375"/>
    <lineage>
        <taxon>Eukaryota</taxon>
        <taxon>Fungi</taxon>
        <taxon>Dikarya</taxon>
        <taxon>Ascomycota</taxon>
        <taxon>Pezizomycotina</taxon>
        <taxon>Sordariomycetes</taxon>
        <taxon>Xylariomycetidae</taxon>
        <taxon>Xylariales</taxon>
        <taxon>Xylariaceae</taxon>
        <taxon>Xylaria</taxon>
    </lineage>
</organism>
<proteinExistence type="predicted"/>